<dbReference type="SUPFAM" id="SSF52738">
    <property type="entry name" value="Methylesterase CheB, C-terminal domain"/>
    <property type="match status" value="1"/>
</dbReference>
<evidence type="ECO:0000313" key="12">
    <source>
        <dbReference type="Proteomes" id="UP001238179"/>
    </source>
</evidence>
<dbReference type="Pfam" id="PF01339">
    <property type="entry name" value="CheB_methylest"/>
    <property type="match status" value="1"/>
</dbReference>
<evidence type="ECO:0000256" key="3">
    <source>
        <dbReference type="ARBA" id="ARBA00022801"/>
    </source>
</evidence>
<dbReference type="GO" id="GO:0050568">
    <property type="term" value="F:protein-glutamine glutaminase activity"/>
    <property type="evidence" value="ECO:0007669"/>
    <property type="project" value="UniProtKB-UniRule"/>
</dbReference>
<feature type="modified residue" description="4-aspartylphosphate" evidence="5 7">
    <location>
        <position position="58"/>
    </location>
</feature>
<dbReference type="EC" id="3.1.1.61" evidence="5"/>
<sequence>MPSPKLRILIVDDTAVYRRILTEVVESLQFACEITACPSGRLALQRLDQAPADLVLLDVEMPDMGGIETLRLLRARHPGTGVIMISGTTSAAAAYTVEALALGAMEFVQKPEGVDADASRAELRDILRPLVRHVQTRANLRFPVPSAPAPAPPRGAAALPAPQPLPPPPPRRHAPGPGRFEVLGIGVSTGGPNALGELIPALPANLSVPVLVVQHMPPLFTASLAEHLNRTSRLPVHEAVEGEPVVPGRVYIAPGGRHMVLRRGRDGDQAIIGLNENPPENSCRPSVDVLFRSMAAHYGGHILAVVMTGMGSDGCEGVRAMKRAGCHCLTQSEDTCVVYGMPLAVDEAGLSDERVPLPLLAHRIASLLGPGRTP</sequence>
<dbReference type="SMART" id="SM00448">
    <property type="entry name" value="REC"/>
    <property type="match status" value="1"/>
</dbReference>
<comment type="similarity">
    <text evidence="5">Belongs to the CheB family.</text>
</comment>
<organism evidence="11 12">
    <name type="scientific">Mesoterricola silvestris</name>
    <dbReference type="NCBI Taxonomy" id="2927979"/>
    <lineage>
        <taxon>Bacteria</taxon>
        <taxon>Pseudomonadati</taxon>
        <taxon>Acidobacteriota</taxon>
        <taxon>Holophagae</taxon>
        <taxon>Holophagales</taxon>
        <taxon>Holophagaceae</taxon>
        <taxon>Mesoterricola</taxon>
    </lineage>
</organism>
<gene>
    <name evidence="5 11" type="primary">cheB</name>
    <name evidence="11" type="ORF">METEAL_25570</name>
</gene>
<dbReference type="InterPro" id="IPR001789">
    <property type="entry name" value="Sig_transdc_resp-reg_receiver"/>
</dbReference>
<dbReference type="GO" id="GO:0006935">
    <property type="term" value="P:chemotaxis"/>
    <property type="evidence" value="ECO:0007669"/>
    <property type="project" value="UniProtKB-UniRule"/>
</dbReference>
<dbReference type="RefSeq" id="WP_316412035.1">
    <property type="nucleotide sequence ID" value="NZ_AP027080.1"/>
</dbReference>
<evidence type="ECO:0000313" key="11">
    <source>
        <dbReference type="EMBL" id="BDU73383.1"/>
    </source>
</evidence>
<feature type="domain" description="CheB-type methylesterase" evidence="10">
    <location>
        <begin position="175"/>
        <end position="371"/>
    </location>
</feature>
<dbReference type="GO" id="GO:0005737">
    <property type="term" value="C:cytoplasm"/>
    <property type="evidence" value="ECO:0007669"/>
    <property type="project" value="UniProtKB-SubCell"/>
</dbReference>
<feature type="active site" evidence="5 6">
    <location>
        <position position="215"/>
    </location>
</feature>
<dbReference type="NCBIfam" id="NF001965">
    <property type="entry name" value="PRK00742.1"/>
    <property type="match status" value="1"/>
</dbReference>
<keyword evidence="12" id="KW-1185">Reference proteome</keyword>
<dbReference type="PANTHER" id="PTHR42872">
    <property type="entry name" value="PROTEIN-GLUTAMATE METHYLESTERASE/PROTEIN-GLUTAMINE GLUTAMINASE"/>
    <property type="match status" value="1"/>
</dbReference>
<accession>A0AA48H7U9</accession>
<feature type="active site" evidence="5 6">
    <location>
        <position position="188"/>
    </location>
</feature>
<evidence type="ECO:0000256" key="5">
    <source>
        <dbReference type="HAMAP-Rule" id="MF_00099"/>
    </source>
</evidence>
<dbReference type="AlphaFoldDB" id="A0AA48H7U9"/>
<dbReference type="EMBL" id="AP027080">
    <property type="protein sequence ID" value="BDU73383.1"/>
    <property type="molecule type" value="Genomic_DNA"/>
</dbReference>
<dbReference type="EC" id="3.5.1.44" evidence="5"/>
<dbReference type="PIRSF" id="PIRSF000876">
    <property type="entry name" value="RR_chemtxs_CheB"/>
    <property type="match status" value="1"/>
</dbReference>
<dbReference type="HAMAP" id="MF_00099">
    <property type="entry name" value="CheB_chemtxs"/>
    <property type="match status" value="1"/>
</dbReference>
<evidence type="ECO:0000259" key="10">
    <source>
        <dbReference type="PROSITE" id="PS50122"/>
    </source>
</evidence>
<keyword evidence="1 5" id="KW-0963">Cytoplasm</keyword>
<dbReference type="Gene3D" id="3.40.50.180">
    <property type="entry name" value="Methylesterase CheB, C-terminal domain"/>
    <property type="match status" value="1"/>
</dbReference>
<comment type="function">
    <text evidence="5">Involved in chemotaxis. Part of a chemotaxis signal transduction system that modulates chemotaxis in response to various stimuli. Catalyzes the demethylation of specific methylglutamate residues introduced into the chemoreceptors (methyl-accepting chemotaxis proteins or MCP) by CheR. Also mediates the irreversible deamidation of specific glutamine residues to glutamic acid.</text>
</comment>
<feature type="domain" description="Response regulatory" evidence="9">
    <location>
        <begin position="7"/>
        <end position="125"/>
    </location>
</feature>
<name>A0AA48H7U9_9BACT</name>
<keyword evidence="5 7" id="KW-0597">Phosphoprotein</keyword>
<evidence type="ECO:0000256" key="4">
    <source>
        <dbReference type="ARBA" id="ARBA00048267"/>
    </source>
</evidence>
<dbReference type="PANTHER" id="PTHR42872:SF6">
    <property type="entry name" value="PROTEIN-GLUTAMATE METHYLESTERASE_PROTEIN-GLUTAMINE GLUTAMINASE"/>
    <property type="match status" value="1"/>
</dbReference>
<comment type="catalytic activity">
    <reaction evidence="5">
        <text>L-glutaminyl-[protein] + H2O = L-glutamyl-[protein] + NH4(+)</text>
        <dbReference type="Rhea" id="RHEA:16441"/>
        <dbReference type="Rhea" id="RHEA-COMP:10207"/>
        <dbReference type="Rhea" id="RHEA-COMP:10208"/>
        <dbReference type="ChEBI" id="CHEBI:15377"/>
        <dbReference type="ChEBI" id="CHEBI:28938"/>
        <dbReference type="ChEBI" id="CHEBI:29973"/>
        <dbReference type="ChEBI" id="CHEBI:30011"/>
        <dbReference type="EC" id="3.5.1.44"/>
    </reaction>
</comment>
<comment type="domain">
    <text evidence="5">Contains a C-terminal catalytic domain, and an N-terminal region which modulates catalytic activity.</text>
</comment>
<dbReference type="CDD" id="cd17541">
    <property type="entry name" value="REC_CheB-like"/>
    <property type="match status" value="1"/>
</dbReference>
<protein>
    <recommendedName>
        <fullName evidence="5">Protein-glutamate methylesterase/protein-glutamine glutaminase</fullName>
        <ecNumber evidence="5">3.1.1.61</ecNumber>
        <ecNumber evidence="5">3.5.1.44</ecNumber>
    </recommendedName>
</protein>
<dbReference type="GO" id="GO:0008984">
    <property type="term" value="F:protein-glutamate methylesterase activity"/>
    <property type="evidence" value="ECO:0007669"/>
    <property type="project" value="UniProtKB-UniRule"/>
</dbReference>
<dbReference type="SUPFAM" id="SSF52172">
    <property type="entry name" value="CheY-like"/>
    <property type="match status" value="1"/>
</dbReference>
<dbReference type="PROSITE" id="PS50122">
    <property type="entry name" value="CHEB"/>
    <property type="match status" value="1"/>
</dbReference>
<evidence type="ECO:0000256" key="2">
    <source>
        <dbReference type="ARBA" id="ARBA00022500"/>
    </source>
</evidence>
<comment type="subcellular location">
    <subcellularLocation>
        <location evidence="5">Cytoplasm</location>
    </subcellularLocation>
</comment>
<evidence type="ECO:0000256" key="6">
    <source>
        <dbReference type="PROSITE-ProRule" id="PRU00050"/>
    </source>
</evidence>
<evidence type="ECO:0000256" key="8">
    <source>
        <dbReference type="SAM" id="MobiDB-lite"/>
    </source>
</evidence>
<dbReference type="Pfam" id="PF00072">
    <property type="entry name" value="Response_reg"/>
    <property type="match status" value="1"/>
</dbReference>
<dbReference type="GO" id="GO:0000156">
    <property type="term" value="F:phosphorelay response regulator activity"/>
    <property type="evidence" value="ECO:0007669"/>
    <property type="project" value="InterPro"/>
</dbReference>
<dbReference type="InterPro" id="IPR000673">
    <property type="entry name" value="Sig_transdc_resp-reg_Me-estase"/>
</dbReference>
<evidence type="ECO:0000256" key="7">
    <source>
        <dbReference type="PROSITE-ProRule" id="PRU00169"/>
    </source>
</evidence>
<feature type="active site" evidence="5 6">
    <location>
        <position position="313"/>
    </location>
</feature>
<evidence type="ECO:0000259" key="9">
    <source>
        <dbReference type="PROSITE" id="PS50110"/>
    </source>
</evidence>
<dbReference type="InterPro" id="IPR008248">
    <property type="entry name" value="CheB-like"/>
</dbReference>
<dbReference type="Gene3D" id="3.40.50.2300">
    <property type="match status" value="1"/>
</dbReference>
<dbReference type="Proteomes" id="UP001238179">
    <property type="component" value="Chromosome"/>
</dbReference>
<dbReference type="PROSITE" id="PS50110">
    <property type="entry name" value="RESPONSE_REGULATORY"/>
    <property type="match status" value="1"/>
</dbReference>
<dbReference type="CDD" id="cd16432">
    <property type="entry name" value="CheB_Rec"/>
    <property type="match status" value="1"/>
</dbReference>
<comment type="PTM">
    <text evidence="5">Phosphorylated by CheA. Phosphorylation of the N-terminal regulatory domain activates the methylesterase activity.</text>
</comment>
<reference evidence="12" key="1">
    <citation type="journal article" date="2023" name="Int. J. Syst. Evol. Microbiol.">
        <title>Mesoterricola silvestris gen. nov., sp. nov., Mesoterricola sediminis sp. nov., Geothrix oryzae sp. nov., Geothrix edaphica sp. nov., Geothrix rubra sp. nov., and Geothrix limicola sp. nov., six novel members of Acidobacteriota isolated from soils.</title>
        <authorList>
            <person name="Itoh H."/>
            <person name="Sugisawa Y."/>
            <person name="Mise K."/>
            <person name="Xu Z."/>
            <person name="Kuniyasu M."/>
            <person name="Ushijima N."/>
            <person name="Kawano K."/>
            <person name="Kobayashi E."/>
            <person name="Shiratori Y."/>
            <person name="Masuda Y."/>
            <person name="Senoo K."/>
        </authorList>
    </citation>
    <scope>NUCLEOTIDE SEQUENCE [LARGE SCALE GENOMIC DNA]</scope>
    <source>
        <strain evidence="12">W79</strain>
    </source>
</reference>
<comment type="catalytic activity">
    <reaction evidence="4 5">
        <text>[protein]-L-glutamate 5-O-methyl ester + H2O = L-glutamyl-[protein] + methanol + H(+)</text>
        <dbReference type="Rhea" id="RHEA:23236"/>
        <dbReference type="Rhea" id="RHEA-COMP:10208"/>
        <dbReference type="Rhea" id="RHEA-COMP:10311"/>
        <dbReference type="ChEBI" id="CHEBI:15377"/>
        <dbReference type="ChEBI" id="CHEBI:15378"/>
        <dbReference type="ChEBI" id="CHEBI:17790"/>
        <dbReference type="ChEBI" id="CHEBI:29973"/>
        <dbReference type="ChEBI" id="CHEBI:82795"/>
        <dbReference type="EC" id="3.1.1.61"/>
    </reaction>
</comment>
<dbReference type="KEGG" id="msil:METEAL_25570"/>
<feature type="region of interest" description="Disordered" evidence="8">
    <location>
        <begin position="142"/>
        <end position="176"/>
    </location>
</feature>
<dbReference type="InterPro" id="IPR035909">
    <property type="entry name" value="CheB_C"/>
</dbReference>
<proteinExistence type="inferred from homology"/>
<dbReference type="InterPro" id="IPR011006">
    <property type="entry name" value="CheY-like_superfamily"/>
</dbReference>
<keyword evidence="3 5" id="KW-0378">Hydrolase</keyword>
<evidence type="ECO:0000256" key="1">
    <source>
        <dbReference type="ARBA" id="ARBA00022490"/>
    </source>
</evidence>
<keyword evidence="2 5" id="KW-0145">Chemotaxis</keyword>